<gene>
    <name evidence="4" type="ORF">OU415_01985</name>
</gene>
<feature type="domain" description="Phosphatidic acid phosphatase type 2/haloperoxidase" evidence="3">
    <location>
        <begin position="149"/>
        <end position="228"/>
    </location>
</feature>
<keyword evidence="5" id="KW-1185">Reference proteome</keyword>
<evidence type="ECO:0000313" key="5">
    <source>
        <dbReference type="Proteomes" id="UP001210380"/>
    </source>
</evidence>
<dbReference type="InterPro" id="IPR000326">
    <property type="entry name" value="PAP2/HPO"/>
</dbReference>
<accession>A0ABT4UR37</accession>
<sequence length="266" mass="28194">MKADRVPRADVGEEERAGPSPNAAGPVVRRSVLIAPPLRWPLALVAGACLLVLVALSVRYAGHTEPSALDLAARRWLRAHIADQHIGALHEIGELGNHRPALAATALICGIGYLSGRWKQLLLPAIGPPAAIVLSQLLKPLIGRTINDYWALPSGHTTALVALLTTAGVIWFHRTSITVTVLSGLAFFGLGCVTTAMATSMTSLNLHYATDIVAGGCLGFAVVVAVALALDHLDGNRWRVPLRFARRTTSRNSTPTCTAKHRGATK</sequence>
<organism evidence="4 5">
    <name type="scientific">Saccharopolyspora oryzae</name>
    <dbReference type="NCBI Taxonomy" id="2997343"/>
    <lineage>
        <taxon>Bacteria</taxon>
        <taxon>Bacillati</taxon>
        <taxon>Actinomycetota</taxon>
        <taxon>Actinomycetes</taxon>
        <taxon>Pseudonocardiales</taxon>
        <taxon>Pseudonocardiaceae</taxon>
        <taxon>Saccharopolyspora</taxon>
    </lineage>
</organism>
<comment type="caution">
    <text evidence="4">The sequence shown here is derived from an EMBL/GenBank/DDBJ whole genome shotgun (WGS) entry which is preliminary data.</text>
</comment>
<dbReference type="SUPFAM" id="SSF48317">
    <property type="entry name" value="Acid phosphatase/Vanadium-dependent haloperoxidase"/>
    <property type="match status" value="1"/>
</dbReference>
<evidence type="ECO:0000256" key="2">
    <source>
        <dbReference type="SAM" id="Phobius"/>
    </source>
</evidence>
<feature type="transmembrane region" description="Helical" evidence="2">
    <location>
        <begin position="38"/>
        <end position="58"/>
    </location>
</feature>
<evidence type="ECO:0000256" key="1">
    <source>
        <dbReference type="SAM" id="MobiDB-lite"/>
    </source>
</evidence>
<feature type="compositionally biased region" description="Basic and acidic residues" evidence="1">
    <location>
        <begin position="1"/>
        <end position="17"/>
    </location>
</feature>
<dbReference type="Gene3D" id="1.20.144.10">
    <property type="entry name" value="Phosphatidic acid phosphatase type 2/haloperoxidase"/>
    <property type="match status" value="1"/>
</dbReference>
<keyword evidence="2" id="KW-0472">Membrane</keyword>
<feature type="transmembrane region" description="Helical" evidence="2">
    <location>
        <begin position="212"/>
        <end position="230"/>
    </location>
</feature>
<dbReference type="Pfam" id="PF01569">
    <property type="entry name" value="PAP2"/>
    <property type="match status" value="1"/>
</dbReference>
<feature type="transmembrane region" description="Helical" evidence="2">
    <location>
        <begin position="150"/>
        <end position="172"/>
    </location>
</feature>
<dbReference type="Proteomes" id="UP001210380">
    <property type="component" value="Unassembled WGS sequence"/>
</dbReference>
<evidence type="ECO:0000313" key="4">
    <source>
        <dbReference type="EMBL" id="MDA3624185.1"/>
    </source>
</evidence>
<dbReference type="RefSeq" id="WP_270946750.1">
    <property type="nucleotide sequence ID" value="NZ_JAQGLA010000002.1"/>
</dbReference>
<protein>
    <submittedName>
        <fullName evidence="4">Phosphatase PAP2 family protein</fullName>
    </submittedName>
</protein>
<dbReference type="EMBL" id="JAQGLA010000002">
    <property type="protein sequence ID" value="MDA3624185.1"/>
    <property type="molecule type" value="Genomic_DNA"/>
</dbReference>
<dbReference type="InterPro" id="IPR036938">
    <property type="entry name" value="PAP2/HPO_sf"/>
</dbReference>
<evidence type="ECO:0000259" key="3">
    <source>
        <dbReference type="Pfam" id="PF01569"/>
    </source>
</evidence>
<name>A0ABT4UR37_9PSEU</name>
<reference evidence="4 5" key="1">
    <citation type="submission" date="2022-11" db="EMBL/GenBank/DDBJ databases">
        <title>Draft genome sequence of Saccharopolyspora sp. WRP15-2 isolated from rhizosphere soils of wild rice in Thailand.</title>
        <authorList>
            <person name="Duangmal K."/>
            <person name="Kammanee S."/>
            <person name="Muangham S."/>
        </authorList>
    </citation>
    <scope>NUCLEOTIDE SEQUENCE [LARGE SCALE GENOMIC DNA]</scope>
    <source>
        <strain evidence="4 5">WRP15-2</strain>
    </source>
</reference>
<keyword evidence="2" id="KW-1133">Transmembrane helix</keyword>
<proteinExistence type="predicted"/>
<feature type="region of interest" description="Disordered" evidence="1">
    <location>
        <begin position="1"/>
        <end position="23"/>
    </location>
</feature>
<keyword evidence="2" id="KW-0812">Transmembrane</keyword>
<feature type="transmembrane region" description="Helical" evidence="2">
    <location>
        <begin position="179"/>
        <end position="200"/>
    </location>
</feature>